<gene>
    <name evidence="2" type="ORF">GIL414_LOCUS2813</name>
</gene>
<proteinExistence type="predicted"/>
<dbReference type="GO" id="GO:0016301">
    <property type="term" value="F:kinase activity"/>
    <property type="evidence" value="ECO:0007669"/>
    <property type="project" value="InterPro"/>
</dbReference>
<dbReference type="AlphaFoldDB" id="A0A8S2K1J9"/>
<dbReference type="Proteomes" id="UP000681720">
    <property type="component" value="Unassembled WGS sequence"/>
</dbReference>
<feature type="domain" description="DAGKc" evidence="1">
    <location>
        <begin position="213"/>
        <end position="250"/>
    </location>
</feature>
<dbReference type="InterPro" id="IPR017438">
    <property type="entry name" value="ATP-NAD_kinase_N"/>
</dbReference>
<dbReference type="InterPro" id="IPR001206">
    <property type="entry name" value="Diacylglycerol_kinase_cat_dom"/>
</dbReference>
<dbReference type="EMBL" id="CAJOBJ010000572">
    <property type="protein sequence ID" value="CAF3831245.1"/>
    <property type="molecule type" value="Genomic_DNA"/>
</dbReference>
<protein>
    <recommendedName>
        <fullName evidence="1">DAGKc domain-containing protein</fullName>
    </recommendedName>
</protein>
<dbReference type="PROSITE" id="PS50146">
    <property type="entry name" value="DAGK"/>
    <property type="match status" value="1"/>
</dbReference>
<reference evidence="2" key="1">
    <citation type="submission" date="2021-02" db="EMBL/GenBank/DDBJ databases">
        <authorList>
            <person name="Nowell W R."/>
        </authorList>
    </citation>
    <scope>NUCLEOTIDE SEQUENCE</scope>
</reference>
<name>A0A8S2K1J9_9BILA</name>
<evidence type="ECO:0000313" key="3">
    <source>
        <dbReference type="Proteomes" id="UP000681720"/>
    </source>
</evidence>
<evidence type="ECO:0000259" key="1">
    <source>
        <dbReference type="PROSITE" id="PS50146"/>
    </source>
</evidence>
<feature type="non-terminal residue" evidence="2">
    <location>
        <position position="1"/>
    </location>
</feature>
<organism evidence="2 3">
    <name type="scientific">Rotaria magnacalcarata</name>
    <dbReference type="NCBI Taxonomy" id="392030"/>
    <lineage>
        <taxon>Eukaryota</taxon>
        <taxon>Metazoa</taxon>
        <taxon>Spiralia</taxon>
        <taxon>Gnathifera</taxon>
        <taxon>Rotifera</taxon>
        <taxon>Eurotatoria</taxon>
        <taxon>Bdelloidea</taxon>
        <taxon>Philodinida</taxon>
        <taxon>Philodinidae</taxon>
        <taxon>Rotaria</taxon>
    </lineage>
</organism>
<sequence length="250" mass="28605">MSSTIYSIKCYIKNNPYQLSIRVDSDDANSINNPLPTDELEVKFTDISLDNIIPSITRLCFEPINEKKNTIVPEVISLNHLLSVQQLTKVPNKNRRNFNDNNKPIDRNIMVTTMNESSQQTSCATLNTLVSENAVQQTPKIRRQASRRRFFSNQSYIDCEIDPIYKTGIKIRYVDVSNLIRWSVKKLEIEMETEDITNELYFNLNLCLSTLEQRPHKLLAFVNPFGGKGRASVVFEKSVLPIFNAANIAV</sequence>
<accession>A0A8S2K1J9</accession>
<evidence type="ECO:0000313" key="2">
    <source>
        <dbReference type="EMBL" id="CAF3831245.1"/>
    </source>
</evidence>
<dbReference type="Gene3D" id="3.40.50.10330">
    <property type="entry name" value="Probable inorganic polyphosphate/atp-NAD kinase, domain 1"/>
    <property type="match status" value="1"/>
</dbReference>
<comment type="caution">
    <text evidence="2">The sequence shown here is derived from an EMBL/GenBank/DDBJ whole genome shotgun (WGS) entry which is preliminary data.</text>
</comment>